<evidence type="ECO:0000313" key="3">
    <source>
        <dbReference type="EMBL" id="UFP95551.1"/>
    </source>
</evidence>
<keyword evidence="4" id="KW-1185">Reference proteome</keyword>
<dbReference type="PANTHER" id="PTHR44520">
    <property type="entry name" value="RESPONSE REGULATOR RCP1-RELATED"/>
    <property type="match status" value="1"/>
</dbReference>
<reference evidence="3 4" key="1">
    <citation type="journal article" date="2021" name="Genome Biol. Evol.">
        <title>Complete Genome Sequencing of a Novel Gloeobacter Species from a Waterfall Cave in Mexico.</title>
        <authorList>
            <person name="Saw J.H."/>
            <person name="Cardona T."/>
            <person name="Montejano G."/>
        </authorList>
    </citation>
    <scope>NUCLEOTIDE SEQUENCE [LARGE SCALE GENOMIC DNA]</scope>
    <source>
        <strain evidence="3">MG652769</strain>
    </source>
</reference>
<feature type="modified residue" description="4-aspartylphosphate" evidence="1">
    <location>
        <position position="69"/>
    </location>
</feature>
<evidence type="ECO:0000259" key="2">
    <source>
        <dbReference type="PROSITE" id="PS50110"/>
    </source>
</evidence>
<dbReference type="Pfam" id="PF00072">
    <property type="entry name" value="Response_reg"/>
    <property type="match status" value="1"/>
</dbReference>
<keyword evidence="1" id="KW-0597">Phosphoprotein</keyword>
<dbReference type="InterPro" id="IPR011006">
    <property type="entry name" value="CheY-like_superfamily"/>
</dbReference>
<dbReference type="EMBL" id="CP063845">
    <property type="protein sequence ID" value="UFP95551.1"/>
    <property type="molecule type" value="Genomic_DNA"/>
</dbReference>
<name>A0ABY3PPE4_9CYAN</name>
<proteinExistence type="predicted"/>
<feature type="domain" description="Response regulatory" evidence="2">
    <location>
        <begin position="8"/>
        <end position="135"/>
    </location>
</feature>
<dbReference type="RefSeq" id="WP_230842780.1">
    <property type="nucleotide sequence ID" value="NZ_CP063845.1"/>
</dbReference>
<accession>A0ABY3PPE4</accession>
<evidence type="ECO:0000256" key="1">
    <source>
        <dbReference type="PROSITE-ProRule" id="PRU00169"/>
    </source>
</evidence>
<dbReference type="PROSITE" id="PS50110">
    <property type="entry name" value="RESPONSE_REGULATORY"/>
    <property type="match status" value="1"/>
</dbReference>
<organism evidence="3 4">
    <name type="scientific">Gloeobacter morelensis MG652769</name>
    <dbReference type="NCBI Taxonomy" id="2781736"/>
    <lineage>
        <taxon>Bacteria</taxon>
        <taxon>Bacillati</taxon>
        <taxon>Cyanobacteriota</taxon>
        <taxon>Cyanophyceae</taxon>
        <taxon>Gloeobacterales</taxon>
        <taxon>Gloeobacteraceae</taxon>
        <taxon>Gloeobacter</taxon>
        <taxon>Gloeobacter morelensis</taxon>
    </lineage>
</organism>
<dbReference type="PANTHER" id="PTHR44520:SF1">
    <property type="entry name" value="TWO-COMPONENT SYSTEM REGULATORY PROTEIN"/>
    <property type="match status" value="1"/>
</dbReference>
<protein>
    <submittedName>
        <fullName evidence="3">Response regulator</fullName>
    </submittedName>
</protein>
<dbReference type="SUPFAM" id="SSF52172">
    <property type="entry name" value="CheY-like"/>
    <property type="match status" value="1"/>
</dbReference>
<dbReference type="Gene3D" id="3.40.50.2300">
    <property type="match status" value="1"/>
</dbReference>
<evidence type="ECO:0000313" key="4">
    <source>
        <dbReference type="Proteomes" id="UP001054846"/>
    </source>
</evidence>
<sequence>MEARARNVVLVVEDNSIDSLMIERTFCKASADSECHWVSSAEEAMRYLEGASRYADRENFPLPRIVVTDLRLPGSSGLELLAWIQRRPELKDLPVLVLTGTGNRELERAYQMGAYFYLLKPLAADTLAEVLSSFQTA</sequence>
<dbReference type="Proteomes" id="UP001054846">
    <property type="component" value="Chromosome"/>
</dbReference>
<dbReference type="SMART" id="SM00448">
    <property type="entry name" value="REC"/>
    <property type="match status" value="1"/>
</dbReference>
<dbReference type="InterPro" id="IPR052893">
    <property type="entry name" value="TCS_response_regulator"/>
</dbReference>
<gene>
    <name evidence="3" type="ORF">ISF26_04710</name>
</gene>
<dbReference type="InterPro" id="IPR001789">
    <property type="entry name" value="Sig_transdc_resp-reg_receiver"/>
</dbReference>